<name>A0A1E1L9L0_9HELO</name>
<feature type="transmembrane region" description="Helical" evidence="7">
    <location>
        <begin position="520"/>
        <end position="537"/>
    </location>
</feature>
<comment type="caution">
    <text evidence="8">The sequence shown here is derived from an EMBL/GenBank/DDBJ whole genome shotgun (WGS) entry which is preliminary data.</text>
</comment>
<dbReference type="Gene3D" id="3.30.420.40">
    <property type="match status" value="1"/>
</dbReference>
<keyword evidence="7" id="KW-0812">Transmembrane</keyword>
<dbReference type="STRING" id="914237.A0A1E1L9L0"/>
<evidence type="ECO:0000256" key="7">
    <source>
        <dbReference type="SAM" id="Phobius"/>
    </source>
</evidence>
<sequence>MGKWRWGVILDAGSSGTRVYIYRWLNAAKALQKADAKDLISLPKIKMKSERKIKPGVSTFADRPHDVGPEHLKQLLDHALNYIPEDQVKDTPIFLMATAGVRLLEPVQQKSLLSEICAYARSYTDFSLPDCDLHIQVIPGETEGLYGWIAANYLLGGFDAPENHNHGKGHHTYGFLDMGGASAQIAFAPNATEAVTHANDLKLLRMRTLNGNAAEYKVFTTTWLGFGVNQARERYVDALMDATYSKATHELPDPCLPSGLRTTLHGQVSEDAASKDPILVGTGRFDECLRQTYPLLDKDAPCADLPCLLHGQHVPAIDFDVNHFVGVSEYWHTTHEIFEMAHKDTAYDFSAYQALVKEFCSEEWHDIEAGVKVGKWGKKVDAKTAQEVCFKASWLINVLHDGIGIPKVAIEKGTGAGYNSTKEVAAAHAKDKGFLDPFQAVNTIGGMEVSWTLGKMVLYASGQIPPSAATVGPVGFGTNLKTNDFQEAGSNSKPVPVNEDDTWTETAEEISETVHSRTTPGFFLFMLVLILLGFLFRKRDRRMRVYRSFHHLRRGRRPGSPRKGGRGFFSSSKLFGGRSSSNYERVLEDGDAANEFELGDVNSSDDDNEHSDSSGGSKMGRTSGLATPKMNVVNFDNSSGATYFENAPTDGVGLGLGHVPVGSVNAFDRAGLVVRTESRERLGPNLQMLGAGRRSRAGSPTRLKSPLMTPLEEV</sequence>
<accession>A0A1E1L9L0</accession>
<dbReference type="InterPro" id="IPR000407">
    <property type="entry name" value="GDA1_CD39_NTPase"/>
</dbReference>
<protein>
    <submittedName>
        <fullName evidence="8">Related to apyrase (NDPase/NTPase)</fullName>
    </submittedName>
</protein>
<dbReference type="GO" id="GO:0045134">
    <property type="term" value="F:UDP phosphatase activity"/>
    <property type="evidence" value="ECO:0007669"/>
    <property type="project" value="TreeGrafter"/>
</dbReference>
<proteinExistence type="inferred from homology"/>
<dbReference type="GO" id="GO:0017111">
    <property type="term" value="F:ribonucleoside triphosphate phosphatase activity"/>
    <property type="evidence" value="ECO:0007669"/>
    <property type="project" value="TreeGrafter"/>
</dbReference>
<gene>
    <name evidence="8" type="ORF">RCO7_09712</name>
</gene>
<dbReference type="GO" id="GO:0046036">
    <property type="term" value="P:CTP metabolic process"/>
    <property type="evidence" value="ECO:0007669"/>
    <property type="project" value="TreeGrafter"/>
</dbReference>
<dbReference type="AlphaFoldDB" id="A0A1E1L9L0"/>
<dbReference type="PROSITE" id="PS01238">
    <property type="entry name" value="GDA1_CD39_NTPASE"/>
    <property type="match status" value="1"/>
</dbReference>
<evidence type="ECO:0000313" key="8">
    <source>
        <dbReference type="EMBL" id="CZT07166.1"/>
    </source>
</evidence>
<feature type="active site" description="Proton acceptor" evidence="3">
    <location>
        <position position="143"/>
    </location>
</feature>
<evidence type="ECO:0000256" key="4">
    <source>
        <dbReference type="PIRSR" id="PIRSR600407-2"/>
    </source>
</evidence>
<dbReference type="Pfam" id="PF01150">
    <property type="entry name" value="GDA1_CD39"/>
    <property type="match status" value="1"/>
</dbReference>
<keyword evidence="4" id="KW-0547">Nucleotide-binding</keyword>
<evidence type="ECO:0000256" key="2">
    <source>
        <dbReference type="ARBA" id="ARBA00022801"/>
    </source>
</evidence>
<dbReference type="PANTHER" id="PTHR11782">
    <property type="entry name" value="ADENOSINE/GUANOSINE DIPHOSPHATASE"/>
    <property type="match status" value="1"/>
</dbReference>
<keyword evidence="7" id="KW-0472">Membrane</keyword>
<dbReference type="GO" id="GO:0016020">
    <property type="term" value="C:membrane"/>
    <property type="evidence" value="ECO:0007669"/>
    <property type="project" value="TreeGrafter"/>
</dbReference>
<keyword evidence="2 5" id="KW-0378">Hydrolase</keyword>
<dbReference type="GO" id="GO:0005794">
    <property type="term" value="C:Golgi apparatus"/>
    <property type="evidence" value="ECO:0007669"/>
    <property type="project" value="TreeGrafter"/>
</dbReference>
<keyword evidence="4" id="KW-0067">ATP-binding</keyword>
<evidence type="ECO:0000256" key="3">
    <source>
        <dbReference type="PIRSR" id="PIRSR600407-1"/>
    </source>
</evidence>
<reference evidence="9" key="1">
    <citation type="submission" date="2016-03" db="EMBL/GenBank/DDBJ databases">
        <authorList>
            <person name="Ploux O."/>
        </authorList>
    </citation>
    <scope>NUCLEOTIDE SEQUENCE [LARGE SCALE GENOMIC DNA]</scope>
    <source>
        <strain evidence="9">UK7</strain>
    </source>
</reference>
<dbReference type="GO" id="GO:0005524">
    <property type="term" value="F:ATP binding"/>
    <property type="evidence" value="ECO:0007669"/>
    <property type="project" value="UniProtKB-KW"/>
</dbReference>
<evidence type="ECO:0000256" key="1">
    <source>
        <dbReference type="ARBA" id="ARBA00009283"/>
    </source>
</evidence>
<feature type="region of interest" description="Disordered" evidence="6">
    <location>
        <begin position="597"/>
        <end position="625"/>
    </location>
</feature>
<feature type="region of interest" description="Disordered" evidence="6">
    <location>
        <begin position="690"/>
        <end position="714"/>
    </location>
</feature>
<dbReference type="CDD" id="cd24039">
    <property type="entry name" value="ASKHA_NBD_YND1-like"/>
    <property type="match status" value="1"/>
</dbReference>
<feature type="compositionally biased region" description="Acidic residues" evidence="6">
    <location>
        <begin position="597"/>
        <end position="609"/>
    </location>
</feature>
<evidence type="ECO:0000256" key="5">
    <source>
        <dbReference type="RuleBase" id="RU003833"/>
    </source>
</evidence>
<dbReference type="InParanoid" id="A0A1E1L9L0"/>
<keyword evidence="7" id="KW-1133">Transmembrane helix</keyword>
<dbReference type="GO" id="GO:0004382">
    <property type="term" value="F:GDP phosphatase activity"/>
    <property type="evidence" value="ECO:0007669"/>
    <property type="project" value="TreeGrafter"/>
</dbReference>
<dbReference type="Proteomes" id="UP000178129">
    <property type="component" value="Unassembled WGS sequence"/>
</dbReference>
<dbReference type="PANTHER" id="PTHR11782:SF121">
    <property type="entry name" value="NUCLEOSIDE-DIPHOSPHATASE MIG-23"/>
    <property type="match status" value="1"/>
</dbReference>
<dbReference type="GO" id="GO:0006256">
    <property type="term" value="P:UDP catabolic process"/>
    <property type="evidence" value="ECO:0007669"/>
    <property type="project" value="TreeGrafter"/>
</dbReference>
<organism evidence="8 9">
    <name type="scientific">Rhynchosporium graminicola</name>
    <dbReference type="NCBI Taxonomy" id="2792576"/>
    <lineage>
        <taxon>Eukaryota</taxon>
        <taxon>Fungi</taxon>
        <taxon>Dikarya</taxon>
        <taxon>Ascomycota</taxon>
        <taxon>Pezizomycotina</taxon>
        <taxon>Leotiomycetes</taxon>
        <taxon>Helotiales</taxon>
        <taxon>Ploettnerulaceae</taxon>
        <taxon>Rhynchosporium</taxon>
    </lineage>
</organism>
<dbReference type="Gene3D" id="3.30.420.150">
    <property type="entry name" value="Exopolyphosphatase. Domain 2"/>
    <property type="match status" value="1"/>
</dbReference>
<keyword evidence="9" id="KW-1185">Reference proteome</keyword>
<dbReference type="FunCoup" id="A0A1E1L9L0">
    <property type="interactions" value="255"/>
</dbReference>
<evidence type="ECO:0000256" key="6">
    <source>
        <dbReference type="SAM" id="MobiDB-lite"/>
    </source>
</evidence>
<feature type="binding site" evidence="4">
    <location>
        <begin position="180"/>
        <end position="184"/>
    </location>
    <ligand>
        <name>ATP</name>
        <dbReference type="ChEBI" id="CHEBI:30616"/>
    </ligand>
</feature>
<comment type="similarity">
    <text evidence="1 5">Belongs to the GDA1/CD39 NTPase family.</text>
</comment>
<dbReference type="EMBL" id="FJUW01000041">
    <property type="protein sequence ID" value="CZT07166.1"/>
    <property type="molecule type" value="Genomic_DNA"/>
</dbReference>
<evidence type="ECO:0000313" key="9">
    <source>
        <dbReference type="Proteomes" id="UP000178129"/>
    </source>
</evidence>